<gene>
    <name evidence="3" type="ORF">FME351_LOCUS32574</name>
    <name evidence="5" type="ORF">HFQ381_LOCUS20126</name>
    <name evidence="2" type="ORF">LUA448_LOCUS5704</name>
    <name evidence="4" type="ORF">TSG867_LOCUS9635</name>
</gene>
<dbReference type="Proteomes" id="UP000663862">
    <property type="component" value="Unassembled WGS sequence"/>
</dbReference>
<dbReference type="Proteomes" id="UP000663833">
    <property type="component" value="Unassembled WGS sequence"/>
</dbReference>
<dbReference type="EMBL" id="CAJNYU010004668">
    <property type="protein sequence ID" value="CAF3782421.1"/>
    <property type="molecule type" value="Genomic_DNA"/>
</dbReference>
<dbReference type="EMBL" id="CAJOBO010001690">
    <property type="protein sequence ID" value="CAF4401544.1"/>
    <property type="molecule type" value="Genomic_DNA"/>
</dbReference>
<dbReference type="Proteomes" id="UP000663851">
    <property type="component" value="Unassembled WGS sequence"/>
</dbReference>
<name>A0A817RZE8_9BILA</name>
<dbReference type="AlphaFoldDB" id="A0A817RZE8"/>
<reference evidence="2" key="1">
    <citation type="submission" date="2021-02" db="EMBL/GenBank/DDBJ databases">
        <authorList>
            <person name="Nowell W R."/>
        </authorList>
    </citation>
    <scope>NUCLEOTIDE SEQUENCE</scope>
</reference>
<sequence length="136" mass="15527">MPGSSRKVRRLEKEAILRAKDYEYTRGESDRLLSSLNINSEDDDTDRHRRHITTRPIRQIQKELDYPVETLDKITERIQQEVKKRQGAAVASTSTSANRSYQTSSSSSFANDRAKSDNVITGKYSSNKQTNASKPY</sequence>
<evidence type="ECO:0000256" key="1">
    <source>
        <dbReference type="SAM" id="MobiDB-lite"/>
    </source>
</evidence>
<dbReference type="EMBL" id="CAJOBQ010000426">
    <property type="protein sequence ID" value="CAF4352490.1"/>
    <property type="molecule type" value="Genomic_DNA"/>
</dbReference>
<evidence type="ECO:0000313" key="3">
    <source>
        <dbReference type="EMBL" id="CAF3782421.1"/>
    </source>
</evidence>
<evidence type="ECO:0000313" key="5">
    <source>
        <dbReference type="EMBL" id="CAF4401544.1"/>
    </source>
</evidence>
<comment type="caution">
    <text evidence="2">The sequence shown here is derived from an EMBL/GenBank/DDBJ whole genome shotgun (WGS) entry which is preliminary data.</text>
</comment>
<evidence type="ECO:0000313" key="2">
    <source>
        <dbReference type="EMBL" id="CAF3266415.1"/>
    </source>
</evidence>
<protein>
    <submittedName>
        <fullName evidence="2">Uncharacterized protein</fullName>
    </submittedName>
</protein>
<dbReference type="EMBL" id="CAJNYD010000496">
    <property type="protein sequence ID" value="CAF3266415.1"/>
    <property type="molecule type" value="Genomic_DNA"/>
</dbReference>
<accession>A0A817RZE8</accession>
<proteinExistence type="predicted"/>
<evidence type="ECO:0000313" key="4">
    <source>
        <dbReference type="EMBL" id="CAF4352490.1"/>
    </source>
</evidence>
<dbReference type="Proteomes" id="UP000663869">
    <property type="component" value="Unassembled WGS sequence"/>
</dbReference>
<evidence type="ECO:0000313" key="6">
    <source>
        <dbReference type="Proteomes" id="UP000663833"/>
    </source>
</evidence>
<feature type="compositionally biased region" description="Polar residues" evidence="1">
    <location>
        <begin position="123"/>
        <end position="136"/>
    </location>
</feature>
<feature type="compositionally biased region" description="Polar residues" evidence="1">
    <location>
        <begin position="91"/>
        <end position="110"/>
    </location>
</feature>
<organism evidence="2 6">
    <name type="scientific">Rotaria socialis</name>
    <dbReference type="NCBI Taxonomy" id="392032"/>
    <lineage>
        <taxon>Eukaryota</taxon>
        <taxon>Metazoa</taxon>
        <taxon>Spiralia</taxon>
        <taxon>Gnathifera</taxon>
        <taxon>Rotifera</taxon>
        <taxon>Eurotatoria</taxon>
        <taxon>Bdelloidea</taxon>
        <taxon>Philodinida</taxon>
        <taxon>Philodinidae</taxon>
        <taxon>Rotaria</taxon>
    </lineage>
</organism>
<feature type="region of interest" description="Disordered" evidence="1">
    <location>
        <begin position="84"/>
        <end position="136"/>
    </location>
</feature>